<dbReference type="PANTHER" id="PTHR12709:SF5">
    <property type="entry name" value="DNA-DIRECTED RNA POLYMERASE I SUBUNIT RPA43"/>
    <property type="match status" value="1"/>
</dbReference>
<dbReference type="OrthoDB" id="10250504at2759"/>
<keyword evidence="8" id="KW-1185">Reference proteome</keyword>
<feature type="region of interest" description="Disordered" evidence="5">
    <location>
        <begin position="170"/>
        <end position="297"/>
    </location>
</feature>
<dbReference type="EMBL" id="CADEPI010000099">
    <property type="protein sequence ID" value="CAB3374532.1"/>
    <property type="molecule type" value="Genomic_DNA"/>
</dbReference>
<dbReference type="InterPro" id="IPR036898">
    <property type="entry name" value="RNA_pol_Rpb7-like_N_sf"/>
</dbReference>
<reference evidence="7 8" key="1">
    <citation type="submission" date="2020-04" db="EMBL/GenBank/DDBJ databases">
        <authorList>
            <person name="Alioto T."/>
            <person name="Alioto T."/>
            <person name="Gomez Garrido J."/>
        </authorList>
    </citation>
    <scope>NUCLEOTIDE SEQUENCE [LARGE SCALE GENOMIC DNA]</scope>
</reference>
<name>A0A8S1CXC3_9INSE</name>
<evidence type="ECO:0000256" key="4">
    <source>
        <dbReference type="ARBA" id="ARBA00023242"/>
    </source>
</evidence>
<proteinExistence type="predicted"/>
<feature type="compositionally biased region" description="Acidic residues" evidence="5">
    <location>
        <begin position="238"/>
        <end position="248"/>
    </location>
</feature>
<gene>
    <name evidence="7" type="ORF">CLODIP_2_CD13114</name>
</gene>
<accession>A0A8S1CXC3</accession>
<organism evidence="7 8">
    <name type="scientific">Cloeon dipterum</name>
    <dbReference type="NCBI Taxonomy" id="197152"/>
    <lineage>
        <taxon>Eukaryota</taxon>
        <taxon>Metazoa</taxon>
        <taxon>Ecdysozoa</taxon>
        <taxon>Arthropoda</taxon>
        <taxon>Hexapoda</taxon>
        <taxon>Insecta</taxon>
        <taxon>Pterygota</taxon>
        <taxon>Palaeoptera</taxon>
        <taxon>Ephemeroptera</taxon>
        <taxon>Pisciforma</taxon>
        <taxon>Baetidae</taxon>
        <taxon>Cloeon</taxon>
    </lineage>
</organism>
<dbReference type="Pfam" id="PF17875">
    <property type="entry name" value="RPA43_OB"/>
    <property type="match status" value="1"/>
</dbReference>
<sequence length="297" mass="33618">MEIEEHMGATSEGDACVWVHCVKELYLQPHYFNQVQKGVGDAMNATINKYQGDLAGVVRQHKNVKLLSVDGTITDEESYIKLQVEADFEVFRPFVGCKLKGVVNKVSANNVSCLVHELFNVSCPNTMGSDDWVGYNAVLGQEITCQVTKVDLSGRIPYIRASIVKLHQTENGNHKHFNDEEEEEVVEEEPVETPKKKKKKKDKSGERVKEKKKKKHDSEEEASSTPKKKSKSRREDVSSESEVIEIPEIDILKALKRKRKSGDLPDSPRPKSKKRKLHMNEAGDKFYYDDDGGPIFV</sequence>
<evidence type="ECO:0000256" key="3">
    <source>
        <dbReference type="ARBA" id="ARBA00023163"/>
    </source>
</evidence>
<dbReference type="InterPro" id="IPR045113">
    <property type="entry name" value="Rpb7-like"/>
</dbReference>
<evidence type="ECO:0000256" key="5">
    <source>
        <dbReference type="SAM" id="MobiDB-lite"/>
    </source>
</evidence>
<evidence type="ECO:0000256" key="1">
    <source>
        <dbReference type="ARBA" id="ARBA00004123"/>
    </source>
</evidence>
<evidence type="ECO:0000313" key="7">
    <source>
        <dbReference type="EMBL" id="CAB3374532.1"/>
    </source>
</evidence>
<dbReference type="AlphaFoldDB" id="A0A8S1CXC3"/>
<evidence type="ECO:0000313" key="8">
    <source>
        <dbReference type="Proteomes" id="UP000494165"/>
    </source>
</evidence>
<comment type="caution">
    <text evidence="7">The sequence shown here is derived from an EMBL/GenBank/DDBJ whole genome shotgun (WGS) entry which is preliminary data.</text>
</comment>
<keyword evidence="3" id="KW-0804">Transcription</keyword>
<dbReference type="PANTHER" id="PTHR12709">
    <property type="entry name" value="DNA-DIRECTED RNA POLYMERASE II, III"/>
    <property type="match status" value="1"/>
</dbReference>
<keyword evidence="4" id="KW-0539">Nucleus</keyword>
<feature type="compositionally biased region" description="Basic and acidic residues" evidence="5">
    <location>
        <begin position="278"/>
        <end position="288"/>
    </location>
</feature>
<dbReference type="Gene3D" id="2.40.50.1060">
    <property type="match status" value="1"/>
</dbReference>
<dbReference type="GO" id="GO:0005736">
    <property type="term" value="C:RNA polymerase I complex"/>
    <property type="evidence" value="ECO:0007669"/>
    <property type="project" value="TreeGrafter"/>
</dbReference>
<evidence type="ECO:0000256" key="2">
    <source>
        <dbReference type="ARBA" id="ARBA00022478"/>
    </source>
</evidence>
<feature type="compositionally biased region" description="Acidic residues" evidence="5">
    <location>
        <begin position="179"/>
        <end position="191"/>
    </location>
</feature>
<dbReference type="InterPro" id="IPR041178">
    <property type="entry name" value="RPA43_OB"/>
</dbReference>
<protein>
    <recommendedName>
        <fullName evidence="6">RPA43 OB domain-containing protein</fullName>
    </recommendedName>
</protein>
<dbReference type="GO" id="GO:0006352">
    <property type="term" value="P:DNA-templated transcription initiation"/>
    <property type="evidence" value="ECO:0007669"/>
    <property type="project" value="InterPro"/>
</dbReference>
<comment type="subcellular location">
    <subcellularLocation>
        <location evidence="1">Nucleus</location>
    </subcellularLocation>
</comment>
<evidence type="ECO:0000259" key="6">
    <source>
        <dbReference type="Pfam" id="PF17875"/>
    </source>
</evidence>
<keyword evidence="2" id="KW-0240">DNA-directed RNA polymerase</keyword>
<dbReference type="GO" id="GO:0006362">
    <property type="term" value="P:transcription elongation by RNA polymerase I"/>
    <property type="evidence" value="ECO:0007669"/>
    <property type="project" value="TreeGrafter"/>
</dbReference>
<dbReference type="Proteomes" id="UP000494165">
    <property type="component" value="Unassembled WGS sequence"/>
</dbReference>
<dbReference type="Gene3D" id="3.30.1490.120">
    <property type="entry name" value="RNA polymerase Rpb7-like, N-terminal domain"/>
    <property type="match status" value="1"/>
</dbReference>
<feature type="domain" description="RPA43 OB" evidence="6">
    <location>
        <begin position="93"/>
        <end position="218"/>
    </location>
</feature>